<evidence type="ECO:0000313" key="2">
    <source>
        <dbReference type="Proteomes" id="UP000069697"/>
    </source>
</evidence>
<gene>
    <name evidence="1" type="ORF">PAHA3_4861</name>
</gene>
<reference evidence="1 2" key="1">
    <citation type="journal article" date="2016" name="Genome Announc.">
        <title>Draft Genome Sequence of Paenibacillus amylolyticus Heshi-A3, Isolated from Fermented Rice Bran in a Japanese Fermented Seafood Dish.</title>
        <authorList>
            <person name="Akuzawa S."/>
            <person name="Nagaoka J."/>
            <person name="Kanekatsu M."/>
            <person name="Kubota E."/>
            <person name="Ohtake R."/>
            <person name="Suzuki T."/>
            <person name="Kanesaki Y."/>
        </authorList>
    </citation>
    <scope>NUCLEOTIDE SEQUENCE [LARGE SCALE GENOMIC DNA]</scope>
    <source>
        <strain evidence="1 2">Heshi-A3</strain>
    </source>
</reference>
<evidence type="ECO:0000313" key="1">
    <source>
        <dbReference type="EMBL" id="GAS84740.1"/>
    </source>
</evidence>
<dbReference type="EMBL" id="BCNV01000006">
    <property type="protein sequence ID" value="GAS84740.1"/>
    <property type="molecule type" value="Genomic_DNA"/>
</dbReference>
<comment type="caution">
    <text evidence="1">The sequence shown here is derived from an EMBL/GenBank/DDBJ whole genome shotgun (WGS) entry which is preliminary data.</text>
</comment>
<organism evidence="1 2">
    <name type="scientific">Paenibacillus amylolyticus</name>
    <dbReference type="NCBI Taxonomy" id="1451"/>
    <lineage>
        <taxon>Bacteria</taxon>
        <taxon>Bacillati</taxon>
        <taxon>Bacillota</taxon>
        <taxon>Bacilli</taxon>
        <taxon>Bacillales</taxon>
        <taxon>Paenibacillaceae</taxon>
        <taxon>Paenibacillus</taxon>
    </lineage>
</organism>
<evidence type="ECO:0008006" key="3">
    <source>
        <dbReference type="Google" id="ProtNLM"/>
    </source>
</evidence>
<proteinExistence type="predicted"/>
<name>A0A117I343_PAEAM</name>
<dbReference type="AlphaFoldDB" id="A0A117I343"/>
<accession>A0A117I343</accession>
<protein>
    <recommendedName>
        <fullName evidence="3">Glycosyl hydrolase</fullName>
    </recommendedName>
</protein>
<sequence>MSKYTSASTYPWKDELERYRTLAEQAGPAPAEGWNRDRKLALVESIVRAYTPYQDSQGAIIDPFSGVERYYSTPAYAMAAAVLVDAGRTDLIDSAAAALSQSIDAVVKGSAPDNHPDFFPVLMLRAYMLLKSHLPKQAEIWAEALKTISPEQDYVFTMSKMNNPNRMINWNAIMISGEYLRWREKLASEDTTWMDRYLEAYHVPRFTALGLYQDGPLDRPNCPFSYDIATRYHLGVMLEAGYEGATADTLREQLRHGAFSSLLTLSPLGEIPPRGRSSQHQWNEAAAAYVCSTHAKLALQAGDQVMAGAFARAANRCFAAVERWKMDDGRLKIVRNEYAPEDRHGYEIYTNHTCYNLWTAAALAHACLSDPGDDVSEVYLPSEVGSRVLQTDGWFETVIASIPGQQLVLHTAMNDPYTIPGLVRIQQMGLPGLIGPSAASHVQAGFTEFAEGEVRPLSYCPAWKTPDGVWHSLAEGIPSGGAYDRDVGLDPAQGGGSIVYEKVDYDSQNQVEQHLAERAAEDVVNASENSFAVTWVGPLSGIETLRTHYVQQADVLTITYEFEGKIAAAGALIPLMFRDGREQAVINHTNHSVRTAYRGAYVESTALDQGAIIHLEEQAVASRNGLLKEARIEVSGARSLTFSIRLGEVSDI</sequence>
<dbReference type="RefSeq" id="WP_062837144.1">
    <property type="nucleotide sequence ID" value="NZ_BCNV01000006.1"/>
</dbReference>
<reference evidence="2" key="2">
    <citation type="submission" date="2016-01" db="EMBL/GenBank/DDBJ databases">
        <title>Draft Genome Sequence of Paenibacillus amylolyticus Heshi-A3 that Was Isolated from Fermented Rice Bran with Aging Salted Mackerel, Which Was Named Heshiko as Traditional Fermented Seafood in Japan.</title>
        <authorList>
            <person name="Akuzawa S."/>
            <person name="Nakagawa J."/>
            <person name="Kanekatsu T."/>
            <person name="Kubota E."/>
            <person name="Ohtake R."/>
            <person name="Suzuki T."/>
            <person name="Kanesaki Y."/>
        </authorList>
    </citation>
    <scope>NUCLEOTIDE SEQUENCE [LARGE SCALE GENOMIC DNA]</scope>
    <source>
        <strain evidence="2">Heshi-A3</strain>
    </source>
</reference>
<dbReference type="Proteomes" id="UP000069697">
    <property type="component" value="Unassembled WGS sequence"/>
</dbReference>